<reference evidence="4 5" key="1">
    <citation type="submission" date="2019-02" db="EMBL/GenBank/DDBJ databases">
        <title>The genomic architecture of introgression among sibling species of bacteria.</title>
        <authorList>
            <person name="Cavassim M.I.A."/>
            <person name="Moeskjaer S."/>
            <person name="Moslemi C."/>
            <person name="Fields B."/>
            <person name="Bachmann A."/>
            <person name="Vilhjalmsson B."/>
            <person name="Schierup M.H."/>
            <person name="Young J.P.W."/>
            <person name="Andersen S.U."/>
        </authorList>
    </citation>
    <scope>NUCLEOTIDE SEQUENCE [LARGE SCALE GENOMIC DNA]</scope>
    <source>
        <strain evidence="4 5">SM42</strain>
    </source>
</reference>
<evidence type="ECO:0000313" key="4">
    <source>
        <dbReference type="EMBL" id="TBF02629.1"/>
    </source>
</evidence>
<evidence type="ECO:0000256" key="3">
    <source>
        <dbReference type="RuleBase" id="RU000363"/>
    </source>
</evidence>
<sequence>MGQDLSGKVAAVTGAASGIGLECAKVMLVAGARVVLVDRNEDALKEICSKLDANAIPLVTDLTDPKSVARMMPEILEKAGQLDIFHANAGSYIGGEVLGGDPDAWDRMLNLNINAAFRSVHAVLPHMVERRTGDIILTSSVAGMIPVVWEPIYTASKHAVQAFVHTLRRQVAKHGLRVGAVAPGPVVTALLSDWPQEKLDEALAAGGLMEANEVAEAVLFMLTRPRNITIRDLVILPQSADI</sequence>
<dbReference type="InterPro" id="IPR020904">
    <property type="entry name" value="Sc_DH/Rdtase_CS"/>
</dbReference>
<dbReference type="AlphaFoldDB" id="A0AAE8Q632"/>
<dbReference type="PRINTS" id="PR00081">
    <property type="entry name" value="GDHRDH"/>
</dbReference>
<keyword evidence="2" id="KW-0560">Oxidoreductase</keyword>
<comment type="similarity">
    <text evidence="1 3">Belongs to the short-chain dehydrogenases/reductases (SDR) family.</text>
</comment>
<protein>
    <submittedName>
        <fullName evidence="4">SDR family oxidoreductase</fullName>
    </submittedName>
</protein>
<dbReference type="RefSeq" id="WP_130674145.1">
    <property type="nucleotide sequence ID" value="NZ_SIKX01000006.1"/>
</dbReference>
<evidence type="ECO:0000256" key="2">
    <source>
        <dbReference type="ARBA" id="ARBA00023002"/>
    </source>
</evidence>
<gene>
    <name evidence="4" type="ORF">ELG94_37600</name>
</gene>
<dbReference type="Proteomes" id="UP000291892">
    <property type="component" value="Unassembled WGS sequence"/>
</dbReference>
<proteinExistence type="inferred from homology"/>
<dbReference type="Pfam" id="PF00106">
    <property type="entry name" value="adh_short"/>
    <property type="match status" value="1"/>
</dbReference>
<dbReference type="PROSITE" id="PS00061">
    <property type="entry name" value="ADH_SHORT"/>
    <property type="match status" value="1"/>
</dbReference>
<dbReference type="PANTHER" id="PTHR44196">
    <property type="entry name" value="DEHYDROGENASE/REDUCTASE SDR FAMILY MEMBER 7B"/>
    <property type="match status" value="1"/>
</dbReference>
<dbReference type="FunFam" id="3.40.50.720:FF:000084">
    <property type="entry name" value="Short-chain dehydrogenase reductase"/>
    <property type="match status" value="1"/>
</dbReference>
<dbReference type="GO" id="GO:0016491">
    <property type="term" value="F:oxidoreductase activity"/>
    <property type="evidence" value="ECO:0007669"/>
    <property type="project" value="UniProtKB-KW"/>
</dbReference>
<dbReference type="SUPFAM" id="SSF51735">
    <property type="entry name" value="NAD(P)-binding Rossmann-fold domains"/>
    <property type="match status" value="1"/>
</dbReference>
<accession>A0AAE8Q632</accession>
<dbReference type="GO" id="GO:0016020">
    <property type="term" value="C:membrane"/>
    <property type="evidence" value="ECO:0007669"/>
    <property type="project" value="TreeGrafter"/>
</dbReference>
<name>A0AAE8Q632_9HYPH</name>
<comment type="caution">
    <text evidence="4">The sequence shown here is derived from an EMBL/GenBank/DDBJ whole genome shotgun (WGS) entry which is preliminary data.</text>
</comment>
<dbReference type="PANTHER" id="PTHR44196:SF1">
    <property type="entry name" value="DEHYDROGENASE_REDUCTASE SDR FAMILY MEMBER 7B"/>
    <property type="match status" value="1"/>
</dbReference>
<dbReference type="InterPro" id="IPR036291">
    <property type="entry name" value="NAD(P)-bd_dom_sf"/>
</dbReference>
<dbReference type="CDD" id="cd05233">
    <property type="entry name" value="SDR_c"/>
    <property type="match status" value="1"/>
</dbReference>
<organism evidence="4 5">
    <name type="scientific">Rhizobium ruizarguesonis</name>
    <dbReference type="NCBI Taxonomy" id="2081791"/>
    <lineage>
        <taxon>Bacteria</taxon>
        <taxon>Pseudomonadati</taxon>
        <taxon>Pseudomonadota</taxon>
        <taxon>Alphaproteobacteria</taxon>
        <taxon>Hyphomicrobiales</taxon>
        <taxon>Rhizobiaceae</taxon>
        <taxon>Rhizobium/Agrobacterium group</taxon>
        <taxon>Rhizobium</taxon>
    </lineage>
</organism>
<dbReference type="Gene3D" id="3.40.50.720">
    <property type="entry name" value="NAD(P)-binding Rossmann-like Domain"/>
    <property type="match status" value="1"/>
</dbReference>
<evidence type="ECO:0000313" key="5">
    <source>
        <dbReference type="Proteomes" id="UP000291892"/>
    </source>
</evidence>
<dbReference type="EMBL" id="SIKX01000006">
    <property type="protein sequence ID" value="TBF02629.1"/>
    <property type="molecule type" value="Genomic_DNA"/>
</dbReference>
<dbReference type="PRINTS" id="PR00080">
    <property type="entry name" value="SDRFAMILY"/>
</dbReference>
<evidence type="ECO:0000256" key="1">
    <source>
        <dbReference type="ARBA" id="ARBA00006484"/>
    </source>
</evidence>
<dbReference type="InterPro" id="IPR002347">
    <property type="entry name" value="SDR_fam"/>
</dbReference>